<dbReference type="EMBL" id="LAZR01003557">
    <property type="protein sequence ID" value="KKN17101.1"/>
    <property type="molecule type" value="Genomic_DNA"/>
</dbReference>
<reference evidence="2" key="1">
    <citation type="journal article" date="2015" name="Nature">
        <title>Complex archaea that bridge the gap between prokaryotes and eukaryotes.</title>
        <authorList>
            <person name="Spang A."/>
            <person name="Saw J.H."/>
            <person name="Jorgensen S.L."/>
            <person name="Zaremba-Niedzwiedzka K."/>
            <person name="Martijn J."/>
            <person name="Lind A.E."/>
            <person name="van Eijk R."/>
            <person name="Schleper C."/>
            <person name="Guy L."/>
            <person name="Ettema T.J."/>
        </authorList>
    </citation>
    <scope>NUCLEOTIDE SEQUENCE</scope>
</reference>
<sequence length="47" mass="5539">MMGTNIMHWSEIVWMVFVVILTFSNLRQRREIRKSKGEISGLKDVSN</sequence>
<evidence type="ECO:0000256" key="1">
    <source>
        <dbReference type="SAM" id="Phobius"/>
    </source>
</evidence>
<comment type="caution">
    <text evidence="2">The sequence shown here is derived from an EMBL/GenBank/DDBJ whole genome shotgun (WGS) entry which is preliminary data.</text>
</comment>
<dbReference type="AlphaFoldDB" id="A0A0F9QVB6"/>
<name>A0A0F9QVB6_9ZZZZ</name>
<keyword evidence="1" id="KW-0472">Membrane</keyword>
<organism evidence="2">
    <name type="scientific">marine sediment metagenome</name>
    <dbReference type="NCBI Taxonomy" id="412755"/>
    <lineage>
        <taxon>unclassified sequences</taxon>
        <taxon>metagenomes</taxon>
        <taxon>ecological metagenomes</taxon>
    </lineage>
</organism>
<keyword evidence="1" id="KW-0812">Transmembrane</keyword>
<feature type="transmembrane region" description="Helical" evidence="1">
    <location>
        <begin position="6"/>
        <end position="26"/>
    </location>
</feature>
<protein>
    <submittedName>
        <fullName evidence="2">Uncharacterized protein</fullName>
    </submittedName>
</protein>
<keyword evidence="1" id="KW-1133">Transmembrane helix</keyword>
<evidence type="ECO:0000313" key="2">
    <source>
        <dbReference type="EMBL" id="KKN17101.1"/>
    </source>
</evidence>
<accession>A0A0F9QVB6</accession>
<gene>
    <name evidence="2" type="ORF">LCGC14_0969330</name>
</gene>
<proteinExistence type="predicted"/>